<organism evidence="3 4">
    <name type="scientific">Hyella patelloides LEGE 07179</name>
    <dbReference type="NCBI Taxonomy" id="945734"/>
    <lineage>
        <taxon>Bacteria</taxon>
        <taxon>Bacillati</taxon>
        <taxon>Cyanobacteriota</taxon>
        <taxon>Cyanophyceae</taxon>
        <taxon>Pleurocapsales</taxon>
        <taxon>Hyellaceae</taxon>
        <taxon>Hyella</taxon>
    </lineage>
</organism>
<gene>
    <name evidence="3" type="primary">fabG</name>
    <name evidence="3" type="ORF">H1P_440031</name>
</gene>
<evidence type="ECO:0000313" key="4">
    <source>
        <dbReference type="Proteomes" id="UP000320055"/>
    </source>
</evidence>
<dbReference type="SUPFAM" id="SSF51735">
    <property type="entry name" value="NAD(P)-binding Rossmann-fold domains"/>
    <property type="match status" value="1"/>
</dbReference>
<dbReference type="PANTHER" id="PTHR42879">
    <property type="entry name" value="3-OXOACYL-(ACYL-CARRIER-PROTEIN) REDUCTASE"/>
    <property type="match status" value="1"/>
</dbReference>
<dbReference type="OrthoDB" id="9785520at2"/>
<dbReference type="PRINTS" id="PR00080">
    <property type="entry name" value="SDRFAMILY"/>
</dbReference>
<keyword evidence="2 3" id="KW-0560">Oxidoreductase</keyword>
<dbReference type="Pfam" id="PF13561">
    <property type="entry name" value="adh_short_C2"/>
    <property type="match status" value="1"/>
</dbReference>
<comment type="similarity">
    <text evidence="1">Belongs to the short-chain dehydrogenases/reductases (SDR) family.</text>
</comment>
<dbReference type="PRINTS" id="PR00081">
    <property type="entry name" value="GDHRDH"/>
</dbReference>
<dbReference type="EMBL" id="CAACVJ010000379">
    <property type="protein sequence ID" value="VEP16373.1"/>
    <property type="molecule type" value="Genomic_DNA"/>
</dbReference>
<dbReference type="RefSeq" id="WP_144866163.1">
    <property type="nucleotide sequence ID" value="NZ_LR213804.1"/>
</dbReference>
<dbReference type="Proteomes" id="UP000320055">
    <property type="component" value="Unassembled WGS sequence"/>
</dbReference>
<dbReference type="InterPro" id="IPR002347">
    <property type="entry name" value="SDR_fam"/>
</dbReference>
<evidence type="ECO:0000256" key="1">
    <source>
        <dbReference type="ARBA" id="ARBA00006484"/>
    </source>
</evidence>
<name>A0A563VYN5_9CYAN</name>
<dbReference type="FunFam" id="3.40.50.720:FF:000173">
    <property type="entry name" value="3-oxoacyl-[acyl-carrier protein] reductase"/>
    <property type="match status" value="1"/>
</dbReference>
<protein>
    <submittedName>
        <fullName evidence="3">3-oxoacyl-(Acyl-carrier-protein) reductase FabG</fullName>
        <ecNumber evidence="3">1.1.1.100</ecNumber>
    </submittedName>
</protein>
<dbReference type="EC" id="1.1.1.100" evidence="3"/>
<dbReference type="InterPro" id="IPR050259">
    <property type="entry name" value="SDR"/>
</dbReference>
<sequence>MDLHLKNKIALVTGGSKGIGYAIAKGLIAEGTQVIISSRDRANLDKAVSNLQDLGGNVAGITADVTQPNDIEELIKYTRSNFGSPDILISNAGGPPKGKAANLNDAAWDKAYNLILMANVRLTRAVLSDMQAKGWGRIINITSSSIKQPINNLTLSNAFRAGVTGFAKTLSTEVAADGITVNNVAPGHTATQRSKELYGDETARNALIARIPAKRLATPEEIAAAAVFLASEQAAYITGQTIVVDGGVVNATY</sequence>
<dbReference type="PANTHER" id="PTHR42879:SF6">
    <property type="entry name" value="NADPH-DEPENDENT REDUCTASE BACG"/>
    <property type="match status" value="1"/>
</dbReference>
<dbReference type="Gene3D" id="3.40.50.720">
    <property type="entry name" value="NAD(P)-binding Rossmann-like Domain"/>
    <property type="match status" value="1"/>
</dbReference>
<evidence type="ECO:0000256" key="2">
    <source>
        <dbReference type="ARBA" id="ARBA00023002"/>
    </source>
</evidence>
<dbReference type="CDD" id="cd05344">
    <property type="entry name" value="BKR_like_SDR_like"/>
    <property type="match status" value="1"/>
</dbReference>
<accession>A0A563VYN5</accession>
<reference evidence="3 4" key="1">
    <citation type="submission" date="2019-01" db="EMBL/GenBank/DDBJ databases">
        <authorList>
            <person name="Brito A."/>
        </authorList>
    </citation>
    <scope>NUCLEOTIDE SEQUENCE [LARGE SCALE GENOMIC DNA]</scope>
    <source>
        <strain evidence="3">1</strain>
    </source>
</reference>
<dbReference type="AlphaFoldDB" id="A0A563VYN5"/>
<evidence type="ECO:0000313" key="3">
    <source>
        <dbReference type="EMBL" id="VEP16373.1"/>
    </source>
</evidence>
<keyword evidence="4" id="KW-1185">Reference proteome</keyword>
<proteinExistence type="inferred from homology"/>
<dbReference type="GO" id="GO:0004316">
    <property type="term" value="F:3-oxoacyl-[acyl-carrier-protein] reductase (NADPH) activity"/>
    <property type="evidence" value="ECO:0007669"/>
    <property type="project" value="UniProtKB-EC"/>
</dbReference>
<dbReference type="InterPro" id="IPR036291">
    <property type="entry name" value="NAD(P)-bd_dom_sf"/>
</dbReference>